<accession>A4B9P0</accession>
<evidence type="ECO:0000256" key="1">
    <source>
        <dbReference type="ARBA" id="ARBA00022679"/>
    </source>
</evidence>
<dbReference type="InterPro" id="IPR016181">
    <property type="entry name" value="Acyl_CoA_acyltransferase"/>
</dbReference>
<evidence type="ECO:0000259" key="3">
    <source>
        <dbReference type="PROSITE" id="PS51186"/>
    </source>
</evidence>
<dbReference type="PANTHER" id="PTHR43800:SF1">
    <property type="entry name" value="PEPTIDYL-LYSINE N-ACETYLTRANSFERASE YJAB"/>
    <property type="match status" value="1"/>
</dbReference>
<feature type="domain" description="N-acetyltransferase" evidence="3">
    <location>
        <begin position="4"/>
        <end position="154"/>
    </location>
</feature>
<reference evidence="4 5" key="1">
    <citation type="submission" date="2006-02" db="EMBL/GenBank/DDBJ databases">
        <authorList>
            <person name="Pinhassi J."/>
            <person name="Pedros-Alio C."/>
            <person name="Ferriera S."/>
            <person name="Johnson J."/>
            <person name="Kravitz S."/>
            <person name="Halpern A."/>
            <person name="Remington K."/>
            <person name="Beeson K."/>
            <person name="Tran B."/>
            <person name="Rogers Y.-H."/>
            <person name="Friedman R."/>
            <person name="Venter J.C."/>
        </authorList>
    </citation>
    <scope>NUCLEOTIDE SEQUENCE [LARGE SCALE GENOMIC DNA]</scope>
    <source>
        <strain evidence="4 5">MED297</strain>
    </source>
</reference>
<dbReference type="EMBL" id="AAOE01000001">
    <property type="protein sequence ID" value="EAR11341.1"/>
    <property type="molecule type" value="Genomic_DNA"/>
</dbReference>
<sequence length="155" mass="17981">MTAIRFDPIADPYSDNVFQRIKSGLYTSVDTVFGWKDDFQRQRIKDEYRAEWFYWAMAEDQCLGLVCFKPYDHALHLHLIIVDAALRGQGVGKKIMQAIHHRADAEARTVTLSCFRCNTPALHLYQSLGYEITSEEPEFLLFRRPGIMDSKTDTE</sequence>
<dbReference type="GO" id="GO:0016747">
    <property type="term" value="F:acyltransferase activity, transferring groups other than amino-acyl groups"/>
    <property type="evidence" value="ECO:0007669"/>
    <property type="project" value="InterPro"/>
</dbReference>
<dbReference type="SUPFAM" id="SSF55729">
    <property type="entry name" value="Acyl-CoA N-acyltransferases (Nat)"/>
    <property type="match status" value="1"/>
</dbReference>
<keyword evidence="1 4" id="KW-0808">Transferase</keyword>
<evidence type="ECO:0000313" key="5">
    <source>
        <dbReference type="Proteomes" id="UP000005953"/>
    </source>
</evidence>
<dbReference type="RefSeq" id="WP_008044930.1">
    <property type="nucleotide sequence ID" value="NZ_CH724151.1"/>
</dbReference>
<dbReference type="PROSITE" id="PS51186">
    <property type="entry name" value="GNAT"/>
    <property type="match status" value="1"/>
</dbReference>
<evidence type="ECO:0000256" key="2">
    <source>
        <dbReference type="ARBA" id="ARBA00023315"/>
    </source>
</evidence>
<protein>
    <submittedName>
        <fullName evidence="4">Acetyltransferase, putative</fullName>
    </submittedName>
</protein>
<dbReference type="Pfam" id="PF00583">
    <property type="entry name" value="Acetyltransf_1"/>
    <property type="match status" value="1"/>
</dbReference>
<keyword evidence="5" id="KW-1185">Reference proteome</keyword>
<dbReference type="Proteomes" id="UP000005953">
    <property type="component" value="Unassembled WGS sequence"/>
</dbReference>
<dbReference type="PANTHER" id="PTHR43800">
    <property type="entry name" value="PEPTIDYL-LYSINE N-ACETYLTRANSFERASE YJAB"/>
    <property type="match status" value="1"/>
</dbReference>
<evidence type="ECO:0000313" key="4">
    <source>
        <dbReference type="EMBL" id="EAR11341.1"/>
    </source>
</evidence>
<keyword evidence="2" id="KW-0012">Acyltransferase</keyword>
<comment type="caution">
    <text evidence="4">The sequence shown here is derived from an EMBL/GenBank/DDBJ whole genome shotgun (WGS) entry which is preliminary data.</text>
</comment>
<dbReference type="AlphaFoldDB" id="A4B9P0"/>
<dbReference type="STRING" id="314283.MED297_20677"/>
<proteinExistence type="predicted"/>
<organism evidence="4 5">
    <name type="scientific">Reinekea blandensis MED297</name>
    <dbReference type="NCBI Taxonomy" id="314283"/>
    <lineage>
        <taxon>Bacteria</taxon>
        <taxon>Pseudomonadati</taxon>
        <taxon>Pseudomonadota</taxon>
        <taxon>Gammaproteobacteria</taxon>
        <taxon>Oceanospirillales</taxon>
        <taxon>Saccharospirillaceae</taxon>
        <taxon>Reinekea</taxon>
    </lineage>
</organism>
<dbReference type="Gene3D" id="3.40.630.30">
    <property type="match status" value="1"/>
</dbReference>
<dbReference type="InterPro" id="IPR000182">
    <property type="entry name" value="GNAT_dom"/>
</dbReference>
<dbReference type="OrthoDB" id="5892514at2"/>
<name>A4B9P0_9GAMM</name>
<dbReference type="CDD" id="cd04301">
    <property type="entry name" value="NAT_SF"/>
    <property type="match status" value="1"/>
</dbReference>
<gene>
    <name evidence="4" type="ORF">MED297_20677</name>
</gene>
<dbReference type="HOGENOM" id="CLU_013985_22_2_6"/>